<dbReference type="SMART" id="SM00345">
    <property type="entry name" value="HTH_GNTR"/>
    <property type="match status" value="1"/>
</dbReference>
<dbReference type="InterPro" id="IPR036388">
    <property type="entry name" value="WH-like_DNA-bd_sf"/>
</dbReference>
<dbReference type="Gene3D" id="1.10.10.10">
    <property type="entry name" value="Winged helix-like DNA-binding domain superfamily/Winged helix DNA-binding domain"/>
    <property type="match status" value="1"/>
</dbReference>
<dbReference type="GO" id="GO:0003677">
    <property type="term" value="F:DNA binding"/>
    <property type="evidence" value="ECO:0007669"/>
    <property type="project" value="UniProtKB-KW"/>
</dbReference>
<evidence type="ECO:0000256" key="3">
    <source>
        <dbReference type="ARBA" id="ARBA00023163"/>
    </source>
</evidence>
<feature type="domain" description="HTH gntR-type" evidence="5">
    <location>
        <begin position="49"/>
        <end position="119"/>
    </location>
</feature>
<dbReference type="InterPro" id="IPR008920">
    <property type="entry name" value="TF_FadR/GntR_C"/>
</dbReference>
<evidence type="ECO:0000313" key="7">
    <source>
        <dbReference type="Proteomes" id="UP000392064"/>
    </source>
</evidence>
<dbReference type="PROSITE" id="PS50949">
    <property type="entry name" value="HTH_GNTR"/>
    <property type="match status" value="1"/>
</dbReference>
<dbReference type="Gene3D" id="1.20.120.530">
    <property type="entry name" value="GntR ligand-binding domain-like"/>
    <property type="match status" value="1"/>
</dbReference>
<dbReference type="Pfam" id="PF00392">
    <property type="entry name" value="GntR"/>
    <property type="match status" value="1"/>
</dbReference>
<dbReference type="Proteomes" id="UP000392064">
    <property type="component" value="Chromosome"/>
</dbReference>
<dbReference type="SMART" id="SM00895">
    <property type="entry name" value="FCD"/>
    <property type="match status" value="1"/>
</dbReference>
<evidence type="ECO:0000313" key="6">
    <source>
        <dbReference type="EMBL" id="QGG40309.1"/>
    </source>
</evidence>
<dbReference type="PRINTS" id="PR00035">
    <property type="entry name" value="HTHGNTR"/>
</dbReference>
<dbReference type="InterPro" id="IPR000524">
    <property type="entry name" value="Tscrpt_reg_HTH_GntR"/>
</dbReference>
<protein>
    <submittedName>
        <fullName evidence="6">GntR family transcriptional regulator</fullName>
    </submittedName>
</protein>
<dbReference type="SUPFAM" id="SSF48008">
    <property type="entry name" value="GntR ligand-binding domain-like"/>
    <property type="match status" value="1"/>
</dbReference>
<dbReference type="InterPro" id="IPR036390">
    <property type="entry name" value="WH_DNA-bd_sf"/>
</dbReference>
<dbReference type="KEGG" id="aef:GEV26_02385"/>
<dbReference type="PANTHER" id="PTHR43537:SF24">
    <property type="entry name" value="GLUCONATE OPERON TRANSCRIPTIONAL REPRESSOR"/>
    <property type="match status" value="1"/>
</dbReference>
<dbReference type="EMBL" id="CP045737">
    <property type="protein sequence ID" value="QGG40309.1"/>
    <property type="molecule type" value="Genomic_DNA"/>
</dbReference>
<dbReference type="InterPro" id="IPR011711">
    <property type="entry name" value="GntR_C"/>
</dbReference>
<dbReference type="GO" id="GO:0003700">
    <property type="term" value="F:DNA-binding transcription factor activity"/>
    <property type="evidence" value="ECO:0007669"/>
    <property type="project" value="InterPro"/>
</dbReference>
<evidence type="ECO:0000256" key="4">
    <source>
        <dbReference type="SAM" id="MobiDB-lite"/>
    </source>
</evidence>
<feature type="region of interest" description="Disordered" evidence="4">
    <location>
        <begin position="112"/>
        <end position="132"/>
    </location>
</feature>
<gene>
    <name evidence="6" type="ORF">GEV26_02385</name>
</gene>
<keyword evidence="2" id="KW-0238">DNA-binding</keyword>
<evidence type="ECO:0000259" key="5">
    <source>
        <dbReference type="PROSITE" id="PS50949"/>
    </source>
</evidence>
<dbReference type="SUPFAM" id="SSF46785">
    <property type="entry name" value="Winged helix' DNA-binding domain"/>
    <property type="match status" value="1"/>
</dbReference>
<keyword evidence="1" id="KW-0805">Transcription regulation</keyword>
<proteinExistence type="predicted"/>
<evidence type="ECO:0000256" key="1">
    <source>
        <dbReference type="ARBA" id="ARBA00023015"/>
    </source>
</evidence>
<accession>A0A5Q2MF17</accession>
<evidence type="ECO:0000256" key="2">
    <source>
        <dbReference type="ARBA" id="ARBA00023125"/>
    </source>
</evidence>
<dbReference type="PANTHER" id="PTHR43537">
    <property type="entry name" value="TRANSCRIPTIONAL REGULATOR, GNTR FAMILY"/>
    <property type="match status" value="1"/>
</dbReference>
<keyword evidence="7" id="KW-1185">Reference proteome</keyword>
<dbReference type="AlphaFoldDB" id="A0A5Q2MF17"/>
<name>A0A5Q2MF17_9ACTN</name>
<organism evidence="6 7">
    <name type="scientific">Aeromicrobium yanjiei</name>
    <dbReference type="NCBI Taxonomy" id="2662028"/>
    <lineage>
        <taxon>Bacteria</taxon>
        <taxon>Bacillati</taxon>
        <taxon>Actinomycetota</taxon>
        <taxon>Actinomycetes</taxon>
        <taxon>Propionibacteriales</taxon>
        <taxon>Nocardioidaceae</taxon>
        <taxon>Aeromicrobium</taxon>
    </lineage>
</organism>
<keyword evidence="3" id="KW-0804">Transcription</keyword>
<dbReference type="CDD" id="cd07377">
    <property type="entry name" value="WHTH_GntR"/>
    <property type="match status" value="1"/>
</dbReference>
<reference evidence="6 7" key="1">
    <citation type="submission" date="2019-11" db="EMBL/GenBank/DDBJ databases">
        <authorList>
            <person name="Li J."/>
        </authorList>
    </citation>
    <scope>NUCLEOTIDE SEQUENCE [LARGE SCALE GENOMIC DNA]</scope>
    <source>
        <strain evidence="6 7">MF47</strain>
    </source>
</reference>
<dbReference type="Pfam" id="PF07729">
    <property type="entry name" value="FCD"/>
    <property type="match status" value="1"/>
</dbReference>
<sequence>MAPSHDHGQPAGRPIWCGTRPIVGRRSAVSALLGGEHLADAVLRPVRAHHAFESCVERLATSIRLGLYQDGSTLPPERELAERIGVSRATLREAIAALREAGLVTTRRGRGGGTVVTFRPSEPGSAPTSARPRSELLDALDFRRIVEPGAAHAAAEKQLSTAQQQMLLTSLDEVTRATSKAVHRQADSLFHLAIASLSDSPLLIDAVTNVQMCLHDMLEAIPVLDRNIDHSRRQHVAVTEAIVSGDAAAARRAMERHCDDTAALLRALM</sequence>